<evidence type="ECO:0000259" key="1">
    <source>
        <dbReference type="Pfam" id="PF00814"/>
    </source>
</evidence>
<feature type="domain" description="Gcp-like" evidence="1">
    <location>
        <begin position="39"/>
        <end position="142"/>
    </location>
</feature>
<evidence type="ECO:0000313" key="2">
    <source>
        <dbReference type="EMBL" id="MDR6534834.1"/>
    </source>
</evidence>
<protein>
    <submittedName>
        <fullName evidence="2">tRNA threonylcarbamoyladenosine biosynthesis protein TsaB</fullName>
    </submittedName>
</protein>
<dbReference type="Pfam" id="PF00814">
    <property type="entry name" value="TsaD"/>
    <property type="match status" value="1"/>
</dbReference>
<dbReference type="SUPFAM" id="SSF53067">
    <property type="entry name" value="Actin-like ATPase domain"/>
    <property type="match status" value="2"/>
</dbReference>
<dbReference type="NCBIfam" id="TIGR03725">
    <property type="entry name" value="T6A_YeaZ"/>
    <property type="match status" value="1"/>
</dbReference>
<dbReference type="PANTHER" id="PTHR11735">
    <property type="entry name" value="TRNA N6-ADENOSINE THREONYLCARBAMOYLTRANSFERASE"/>
    <property type="match status" value="1"/>
</dbReference>
<accession>A0ABU1N8S8</accession>
<sequence>MPAEPKLLAFDTSTEALSVAVRRGDRVFSRSGPGGAQASSSLIPLIQELLAEAGVAMAELDAIAFGRGPGSFTGLRTACSVAQGLGFGAGVPLLPVDTLHAVAEEARHRFGPLRVVALLDARMDELYAANYDFDQPTRSDAEPRLLAPEQVQVPPGWALAGNVFAAYGERLPPGVARYEALPGAEAILRLAPELLAAGGAVAPALAWPLYVRDKVAQTTQERAAHKAAQNEGLSIRESPAA</sequence>
<gene>
    <name evidence="2" type="ORF">J2739_000594</name>
</gene>
<dbReference type="InterPro" id="IPR000905">
    <property type="entry name" value="Gcp-like_dom"/>
</dbReference>
<dbReference type="RefSeq" id="WP_309898345.1">
    <property type="nucleotide sequence ID" value="NZ_JAVDRF010000001.1"/>
</dbReference>
<dbReference type="Proteomes" id="UP001184230">
    <property type="component" value="Unassembled WGS sequence"/>
</dbReference>
<dbReference type="InterPro" id="IPR022496">
    <property type="entry name" value="T6A_TsaB"/>
</dbReference>
<dbReference type="PANTHER" id="PTHR11735:SF11">
    <property type="entry name" value="TRNA THREONYLCARBAMOYLADENOSINE BIOSYNTHESIS PROTEIN TSAB"/>
    <property type="match status" value="1"/>
</dbReference>
<evidence type="ECO:0000313" key="3">
    <source>
        <dbReference type="Proteomes" id="UP001184230"/>
    </source>
</evidence>
<name>A0ABU1N8S8_9BURK</name>
<reference evidence="2 3" key="1">
    <citation type="submission" date="2023-07" db="EMBL/GenBank/DDBJ databases">
        <title>Sorghum-associated microbial communities from plants grown in Nebraska, USA.</title>
        <authorList>
            <person name="Schachtman D."/>
        </authorList>
    </citation>
    <scope>NUCLEOTIDE SEQUENCE [LARGE SCALE GENOMIC DNA]</scope>
    <source>
        <strain evidence="2 3">DS1781</strain>
    </source>
</reference>
<dbReference type="EMBL" id="JAVDRF010000001">
    <property type="protein sequence ID" value="MDR6534834.1"/>
    <property type="molecule type" value="Genomic_DNA"/>
</dbReference>
<dbReference type="Gene3D" id="3.30.420.40">
    <property type="match status" value="2"/>
</dbReference>
<comment type="caution">
    <text evidence="2">The sequence shown here is derived from an EMBL/GenBank/DDBJ whole genome shotgun (WGS) entry which is preliminary data.</text>
</comment>
<keyword evidence="3" id="KW-1185">Reference proteome</keyword>
<dbReference type="CDD" id="cd24032">
    <property type="entry name" value="ASKHA_NBD_TsaB"/>
    <property type="match status" value="1"/>
</dbReference>
<dbReference type="InterPro" id="IPR043129">
    <property type="entry name" value="ATPase_NBD"/>
</dbReference>
<organism evidence="2 3">
    <name type="scientific">Variovorax soli</name>
    <dbReference type="NCBI Taxonomy" id="376815"/>
    <lineage>
        <taxon>Bacteria</taxon>
        <taxon>Pseudomonadati</taxon>
        <taxon>Pseudomonadota</taxon>
        <taxon>Betaproteobacteria</taxon>
        <taxon>Burkholderiales</taxon>
        <taxon>Comamonadaceae</taxon>
        <taxon>Variovorax</taxon>
    </lineage>
</organism>
<proteinExistence type="predicted"/>